<keyword evidence="10" id="KW-1185">Reference proteome</keyword>
<protein>
    <submittedName>
        <fullName evidence="9">Uncharacterized protein</fullName>
    </submittedName>
</protein>
<dbReference type="AlphaFoldDB" id="A0AAV9PY94"/>
<organism evidence="9 10">
    <name type="scientific">Vermiconidia calcicola</name>
    <dbReference type="NCBI Taxonomy" id="1690605"/>
    <lineage>
        <taxon>Eukaryota</taxon>
        <taxon>Fungi</taxon>
        <taxon>Dikarya</taxon>
        <taxon>Ascomycota</taxon>
        <taxon>Pezizomycotina</taxon>
        <taxon>Dothideomycetes</taxon>
        <taxon>Dothideomycetidae</taxon>
        <taxon>Mycosphaerellales</taxon>
        <taxon>Extremaceae</taxon>
        <taxon>Vermiconidia</taxon>
    </lineage>
</organism>
<keyword evidence="3" id="KW-0808">Transferase</keyword>
<evidence type="ECO:0000256" key="4">
    <source>
        <dbReference type="ARBA" id="ARBA00022692"/>
    </source>
</evidence>
<evidence type="ECO:0000256" key="7">
    <source>
        <dbReference type="ARBA" id="ARBA00023180"/>
    </source>
</evidence>
<evidence type="ECO:0000256" key="6">
    <source>
        <dbReference type="ARBA" id="ARBA00023136"/>
    </source>
</evidence>
<proteinExistence type="predicted"/>
<comment type="subcellular location">
    <subcellularLocation>
        <location evidence="1">Membrane</location>
    </subcellularLocation>
</comment>
<sequence>MEPRSWFLVFVGYALWRYARLVVNLWLFWTFKPIPIPDNPTLSPSDVTVILPTLDGEGEELERTIDSILKTEPKELILVTIDENLHKAERTMSKMPAAQHGKIRCMSVKQANKRRQMARAIPEVTTEIIVFADDDVTWPSQLLQWMLAPFEDKKYGAVVTCQRLRRAENPTFSQRIYGFLGALYLERRNFDCAATTHMDGGMPCISGRTCAYRTNILQDVNFTNGFTNEKWWFDQYQLNADDDNFLSRWMLSHGHEVYMQYHPSCEVLTTLEDNPKFLKQCLRWARSNWRSNLTSMFTERHIWRKQLYSTYAVQMTTLMPPALLSDALLWWCLSKATSDWPRDQARIACYAFAAWMMFSKFIKLITHFVRYPVDIVFWPVSVVFGWLHGFIKEYAMITLSETTWGSRANADASDSTRMIKQKRPQVTFDFALTDEKFHEKLLPSNDETKLYAAYDMKRSQQPPSA</sequence>
<evidence type="ECO:0000313" key="10">
    <source>
        <dbReference type="Proteomes" id="UP001345827"/>
    </source>
</evidence>
<keyword evidence="7" id="KW-0325">Glycoprotein</keyword>
<reference evidence="9 10" key="1">
    <citation type="submission" date="2023-06" db="EMBL/GenBank/DDBJ databases">
        <title>Black Yeasts Isolated from many extreme environments.</title>
        <authorList>
            <person name="Coleine C."/>
            <person name="Stajich J.E."/>
            <person name="Selbmann L."/>
        </authorList>
    </citation>
    <scope>NUCLEOTIDE SEQUENCE [LARGE SCALE GENOMIC DNA]</scope>
    <source>
        <strain evidence="9 10">CCFEE 5887</strain>
    </source>
</reference>
<dbReference type="InterPro" id="IPR029044">
    <property type="entry name" value="Nucleotide-diphossugar_trans"/>
</dbReference>
<comment type="caution">
    <text evidence="9">The sequence shown here is derived from an EMBL/GenBank/DDBJ whole genome shotgun (WGS) entry which is preliminary data.</text>
</comment>
<evidence type="ECO:0000256" key="5">
    <source>
        <dbReference type="ARBA" id="ARBA00022989"/>
    </source>
</evidence>
<dbReference type="PANTHER" id="PTHR47844">
    <property type="entry name" value="SYNTHASE CPS1, PUTATIVE (AFU_ORTHOLOGUE AFUA_7G02500)-RELATED"/>
    <property type="match status" value="1"/>
</dbReference>
<dbReference type="GO" id="GO:0016020">
    <property type="term" value="C:membrane"/>
    <property type="evidence" value="ECO:0007669"/>
    <property type="project" value="UniProtKB-SubCell"/>
</dbReference>
<dbReference type="PANTHER" id="PTHR47844:SF1">
    <property type="entry name" value="EXOSTOSIN-LIKE 2"/>
    <property type="match status" value="1"/>
</dbReference>
<accession>A0AAV9PY94</accession>
<keyword evidence="6 8" id="KW-0472">Membrane</keyword>
<dbReference type="GO" id="GO:0016757">
    <property type="term" value="F:glycosyltransferase activity"/>
    <property type="evidence" value="ECO:0007669"/>
    <property type="project" value="UniProtKB-KW"/>
</dbReference>
<evidence type="ECO:0000256" key="3">
    <source>
        <dbReference type="ARBA" id="ARBA00022679"/>
    </source>
</evidence>
<evidence type="ECO:0000256" key="8">
    <source>
        <dbReference type="SAM" id="Phobius"/>
    </source>
</evidence>
<dbReference type="Proteomes" id="UP001345827">
    <property type="component" value="Unassembled WGS sequence"/>
</dbReference>
<keyword evidence="5 8" id="KW-1133">Transmembrane helix</keyword>
<dbReference type="CDD" id="cd06434">
    <property type="entry name" value="GT2_HAS"/>
    <property type="match status" value="1"/>
</dbReference>
<keyword evidence="2" id="KW-0328">Glycosyltransferase</keyword>
<dbReference type="Gene3D" id="3.90.550.10">
    <property type="entry name" value="Spore Coat Polysaccharide Biosynthesis Protein SpsA, Chain A"/>
    <property type="match status" value="1"/>
</dbReference>
<gene>
    <name evidence="9" type="ORF">LTR25_008820</name>
</gene>
<dbReference type="InterPro" id="IPR052427">
    <property type="entry name" value="Glycosyltrans_GT2/GT47"/>
</dbReference>
<evidence type="ECO:0000313" key="9">
    <source>
        <dbReference type="EMBL" id="KAK5530963.1"/>
    </source>
</evidence>
<keyword evidence="4 8" id="KW-0812">Transmembrane</keyword>
<feature type="transmembrane region" description="Helical" evidence="8">
    <location>
        <begin position="6"/>
        <end position="29"/>
    </location>
</feature>
<dbReference type="SUPFAM" id="SSF53448">
    <property type="entry name" value="Nucleotide-diphospho-sugar transferases"/>
    <property type="match status" value="1"/>
</dbReference>
<evidence type="ECO:0000256" key="1">
    <source>
        <dbReference type="ARBA" id="ARBA00004370"/>
    </source>
</evidence>
<dbReference type="EMBL" id="JAXLQG010000018">
    <property type="protein sequence ID" value="KAK5530963.1"/>
    <property type="molecule type" value="Genomic_DNA"/>
</dbReference>
<evidence type="ECO:0000256" key="2">
    <source>
        <dbReference type="ARBA" id="ARBA00022676"/>
    </source>
</evidence>
<dbReference type="Pfam" id="PF13641">
    <property type="entry name" value="Glyco_tranf_2_3"/>
    <property type="match status" value="1"/>
</dbReference>
<name>A0AAV9PY94_9PEZI</name>